<dbReference type="Proteomes" id="UP001497522">
    <property type="component" value="Chromosome 10"/>
</dbReference>
<evidence type="ECO:0000313" key="2">
    <source>
        <dbReference type="EMBL" id="CAK9859576.1"/>
    </source>
</evidence>
<proteinExistence type="predicted"/>
<feature type="region of interest" description="Disordered" evidence="1">
    <location>
        <begin position="107"/>
        <end position="132"/>
    </location>
</feature>
<protein>
    <submittedName>
        <fullName evidence="2">Uncharacterized protein</fullName>
    </submittedName>
</protein>
<feature type="compositionally biased region" description="Low complexity" evidence="1">
    <location>
        <begin position="118"/>
        <end position="127"/>
    </location>
</feature>
<keyword evidence="3" id="KW-1185">Reference proteome</keyword>
<feature type="compositionally biased region" description="Polar residues" evidence="1">
    <location>
        <begin position="172"/>
        <end position="182"/>
    </location>
</feature>
<dbReference type="PANTHER" id="PTHR33052">
    <property type="entry name" value="DUF4228 DOMAIN PROTEIN-RELATED"/>
    <property type="match status" value="1"/>
</dbReference>
<feature type="region of interest" description="Disordered" evidence="1">
    <location>
        <begin position="148"/>
        <end position="191"/>
    </location>
</feature>
<dbReference type="Pfam" id="PF14009">
    <property type="entry name" value="PADRE"/>
    <property type="match status" value="1"/>
</dbReference>
<dbReference type="EMBL" id="OZ023711">
    <property type="protein sequence ID" value="CAK9859576.1"/>
    <property type="molecule type" value="Genomic_DNA"/>
</dbReference>
<gene>
    <name evidence="2" type="ORF">CSSPJE1EN2_LOCUS2571</name>
</gene>
<sequence length="191" mass="20780">MGNAAICRGKGDIVEFTTVLRGNGTVLTFYSPMRVADLLQEYPGHFVCHSSSLLLTHEGKILAADMILTPGETYFLLPLPRNKTSDAGTTGDKDNLQAAISTCFSQRGDKGTVSNTPQQQQQQQQQQGSSGTMKFAVSNEMFSSILSGSMREENLSKSRRHSKESTPFLGQVKSSWDPQSSARVAEVVTTK</sequence>
<evidence type="ECO:0000313" key="3">
    <source>
        <dbReference type="Proteomes" id="UP001497522"/>
    </source>
</evidence>
<organism evidence="2 3">
    <name type="scientific">Sphagnum jensenii</name>
    <dbReference type="NCBI Taxonomy" id="128206"/>
    <lineage>
        <taxon>Eukaryota</taxon>
        <taxon>Viridiplantae</taxon>
        <taxon>Streptophyta</taxon>
        <taxon>Embryophyta</taxon>
        <taxon>Bryophyta</taxon>
        <taxon>Sphagnophytina</taxon>
        <taxon>Sphagnopsida</taxon>
        <taxon>Sphagnales</taxon>
        <taxon>Sphagnaceae</taxon>
        <taxon>Sphagnum</taxon>
    </lineage>
</organism>
<name>A0ABP1AAK4_9BRYO</name>
<dbReference type="InterPro" id="IPR025322">
    <property type="entry name" value="PADRE_dom"/>
</dbReference>
<accession>A0ABP1AAK4</accession>
<evidence type="ECO:0000256" key="1">
    <source>
        <dbReference type="SAM" id="MobiDB-lite"/>
    </source>
</evidence>
<reference evidence="2" key="1">
    <citation type="submission" date="2024-03" db="EMBL/GenBank/DDBJ databases">
        <authorList>
            <consortium name="ELIXIR-Norway"/>
            <consortium name="Elixir Norway"/>
        </authorList>
    </citation>
    <scope>NUCLEOTIDE SEQUENCE</scope>
</reference>